<keyword evidence="3 4" id="KW-0326">Glycosidase</keyword>
<evidence type="ECO:0000313" key="5">
    <source>
        <dbReference type="EMBL" id="GAA1944795.1"/>
    </source>
</evidence>
<dbReference type="GO" id="GO:0016787">
    <property type="term" value="F:hydrolase activity"/>
    <property type="evidence" value="ECO:0007669"/>
    <property type="project" value="UniProtKB-KW"/>
</dbReference>
<dbReference type="Proteomes" id="UP001499933">
    <property type="component" value="Unassembled WGS sequence"/>
</dbReference>
<comment type="caution">
    <text evidence="5">The sequence shown here is derived from an EMBL/GenBank/DDBJ whole genome shotgun (WGS) entry which is preliminary data.</text>
</comment>
<dbReference type="Gene3D" id="2.60.120.200">
    <property type="match status" value="1"/>
</dbReference>
<dbReference type="InterPro" id="IPR051795">
    <property type="entry name" value="Glycosyl_Hydrlase_43"/>
</dbReference>
<evidence type="ECO:0000256" key="3">
    <source>
        <dbReference type="ARBA" id="ARBA00023295"/>
    </source>
</evidence>
<evidence type="ECO:0000256" key="2">
    <source>
        <dbReference type="ARBA" id="ARBA00022801"/>
    </source>
</evidence>
<protein>
    <submittedName>
        <fullName evidence="5">Glycoside hydrolase family 43 protein</fullName>
    </submittedName>
</protein>
<dbReference type="InterPro" id="IPR006710">
    <property type="entry name" value="Glyco_hydro_43"/>
</dbReference>
<dbReference type="InterPro" id="IPR023296">
    <property type="entry name" value="Glyco_hydro_beta-prop_sf"/>
</dbReference>
<proteinExistence type="inferred from homology"/>
<comment type="similarity">
    <text evidence="1 4">Belongs to the glycosyl hydrolase 43 family.</text>
</comment>
<evidence type="ECO:0000256" key="4">
    <source>
        <dbReference type="RuleBase" id="RU361187"/>
    </source>
</evidence>
<dbReference type="PANTHER" id="PTHR42812:SF12">
    <property type="entry name" value="BETA-XYLOSIDASE-RELATED"/>
    <property type="match status" value="1"/>
</dbReference>
<dbReference type="RefSeq" id="WP_344090505.1">
    <property type="nucleotide sequence ID" value="NZ_BAAAOG010000001.1"/>
</dbReference>
<dbReference type="PANTHER" id="PTHR42812">
    <property type="entry name" value="BETA-XYLOSIDASE"/>
    <property type="match status" value="1"/>
</dbReference>
<evidence type="ECO:0000256" key="1">
    <source>
        <dbReference type="ARBA" id="ARBA00009865"/>
    </source>
</evidence>
<name>A0ABP5BIW1_9MICO</name>
<sequence>MAESLSGETHPIVPGFFPDPTICRVGDDYYLANSSFEYFPGAPIFHSRDLVTWTQIGNILTSRTQFRRGSQGPSTGIYGSTLRYRDDRFWFITTNISDFHAGQVIVHAEDPAGPWSDPVFVAEATGIDPDLCWDEDGTCYLTWHVLDFTTGGQGIRQAPINPETGRFLEPDYPIWQGSGMSMAEGPHLYRIGDYWYMMLAEGGTERGHCVTVARGSSPRGPFGSCPQNPILTHRSSDHVVQNVGHADLVQTTAGEWAAVYLGVRPRGSTPGFHVLGRETFLAGVNWTDGWPTFDESRFDIPQADTRFSDDFTEDLNPRWVVPDGEPAAVIERDAGGGVRFHSTDDVLCARVRDFDWHTDAEVEKAGSVGLRLDDRHWYHVQLCDGIVRAVIQIGDLRHELGGFATQEQYVTLCVETAAPRTPPVPFGHAGPDDIVMSVVCEHGTTELARLDGRYLSTEVAAGFTGRMLTVGAPSPDGRILRVTYRPLPA</sequence>
<accession>A0ABP5BIW1</accession>
<evidence type="ECO:0000313" key="6">
    <source>
        <dbReference type="Proteomes" id="UP001499933"/>
    </source>
</evidence>
<dbReference type="EMBL" id="BAAAOG010000001">
    <property type="protein sequence ID" value="GAA1944795.1"/>
    <property type="molecule type" value="Genomic_DNA"/>
</dbReference>
<keyword evidence="6" id="KW-1185">Reference proteome</keyword>
<gene>
    <name evidence="5" type="ORF">GCM10009776_03330</name>
</gene>
<reference evidence="6" key="1">
    <citation type="journal article" date="2019" name="Int. J. Syst. Evol. Microbiol.">
        <title>The Global Catalogue of Microorganisms (GCM) 10K type strain sequencing project: providing services to taxonomists for standard genome sequencing and annotation.</title>
        <authorList>
            <consortium name="The Broad Institute Genomics Platform"/>
            <consortium name="The Broad Institute Genome Sequencing Center for Infectious Disease"/>
            <person name="Wu L."/>
            <person name="Ma J."/>
        </authorList>
    </citation>
    <scope>NUCLEOTIDE SEQUENCE [LARGE SCALE GENOMIC DNA]</scope>
    <source>
        <strain evidence="6">JCM 14901</strain>
    </source>
</reference>
<dbReference type="Pfam" id="PF04616">
    <property type="entry name" value="Glyco_hydro_43"/>
    <property type="match status" value="1"/>
</dbReference>
<dbReference type="SUPFAM" id="SSF75005">
    <property type="entry name" value="Arabinanase/levansucrase/invertase"/>
    <property type="match status" value="1"/>
</dbReference>
<organism evidence="5 6">
    <name type="scientific">Microbacterium deminutum</name>
    <dbReference type="NCBI Taxonomy" id="344164"/>
    <lineage>
        <taxon>Bacteria</taxon>
        <taxon>Bacillati</taxon>
        <taxon>Actinomycetota</taxon>
        <taxon>Actinomycetes</taxon>
        <taxon>Micrococcales</taxon>
        <taxon>Microbacteriaceae</taxon>
        <taxon>Microbacterium</taxon>
    </lineage>
</organism>
<dbReference type="Gene3D" id="2.115.10.20">
    <property type="entry name" value="Glycosyl hydrolase domain, family 43"/>
    <property type="match status" value="1"/>
</dbReference>
<keyword evidence="2 4" id="KW-0378">Hydrolase</keyword>
<dbReference type="CDD" id="cd18617">
    <property type="entry name" value="GH43_XynB-like"/>
    <property type="match status" value="1"/>
</dbReference>